<feature type="transmembrane region" description="Helical" evidence="8">
    <location>
        <begin position="367"/>
        <end position="387"/>
    </location>
</feature>
<evidence type="ECO:0000256" key="4">
    <source>
        <dbReference type="ARBA" id="ARBA00022519"/>
    </source>
</evidence>
<keyword evidence="6 8" id="KW-1133">Transmembrane helix</keyword>
<evidence type="ECO:0000256" key="5">
    <source>
        <dbReference type="ARBA" id="ARBA00022692"/>
    </source>
</evidence>
<keyword evidence="11" id="KW-1185">Reference proteome</keyword>
<dbReference type="RefSeq" id="WP_345531477.1">
    <property type="nucleotide sequence ID" value="NZ_BAABLD010000002.1"/>
</dbReference>
<keyword evidence="7 8" id="KW-0472">Membrane</keyword>
<comment type="similarity">
    <text evidence="2">Belongs to the GSP F family.</text>
</comment>
<evidence type="ECO:0000256" key="2">
    <source>
        <dbReference type="ARBA" id="ARBA00005745"/>
    </source>
</evidence>
<organism evidence="10 11">
    <name type="scientific">Viridibacterium curvum</name>
    <dbReference type="NCBI Taxonomy" id="1101404"/>
    <lineage>
        <taxon>Bacteria</taxon>
        <taxon>Pseudomonadati</taxon>
        <taxon>Pseudomonadota</taxon>
        <taxon>Betaproteobacteria</taxon>
        <taxon>Rhodocyclales</taxon>
        <taxon>Rhodocyclaceae</taxon>
        <taxon>Viridibacterium</taxon>
    </lineage>
</organism>
<dbReference type="PANTHER" id="PTHR30012:SF7">
    <property type="entry name" value="PROTEIN TRANSPORT PROTEIN HOFC HOMOLOG"/>
    <property type="match status" value="1"/>
</dbReference>
<dbReference type="Pfam" id="PF00482">
    <property type="entry name" value="T2SSF"/>
    <property type="match status" value="2"/>
</dbReference>
<evidence type="ECO:0000313" key="11">
    <source>
        <dbReference type="Proteomes" id="UP001500547"/>
    </source>
</evidence>
<keyword evidence="5 8" id="KW-0812">Transmembrane</keyword>
<protein>
    <submittedName>
        <fullName evidence="10">Protein transport protein HofC</fullName>
    </submittedName>
</protein>
<dbReference type="EMBL" id="BAABLD010000002">
    <property type="protein sequence ID" value="GAA5160049.1"/>
    <property type="molecule type" value="Genomic_DNA"/>
</dbReference>
<dbReference type="PRINTS" id="PR00812">
    <property type="entry name" value="BCTERIALGSPF"/>
</dbReference>
<evidence type="ECO:0000256" key="3">
    <source>
        <dbReference type="ARBA" id="ARBA00022475"/>
    </source>
</evidence>
<dbReference type="Proteomes" id="UP001500547">
    <property type="component" value="Unassembled WGS sequence"/>
</dbReference>
<sequence length="395" mass="43218">MQFEIRALTADNQLQTLTLEAEDEVAARKVCETRRLRPVSLRALGATRRRRSRGGSFNLILFSQELLSLLDAGLSLVEALEALVEKESGEVARGVMEALIHRMREGMKFSDAIGLQAEHFPPLYVGIVRAAERTSDLPRALGRYIDYQSRMEQVRATIVGAAIYPAILLSVGGAVALFLMMYVVPKFAAVYKDSGRDLPVMSQLLLAWGDFIGKHSLIVIPLVVALIFFVVHHVRRIGREGRWGQIAAKIPGIAERAVIIEISRLYLTVGMLLEGGITVVTALDMVAGTLSAGFRVKLAAARADITNGDPVSKAFEAHGLTTPISLRMLRVGERSGQMGAMLTRSAMFYEGESARWIERTSKVVEPALMAFIGIVVGLIVVLLYMPIFDLAGSIQ</sequence>
<dbReference type="Gene3D" id="1.20.81.30">
    <property type="entry name" value="Type II secretion system (T2SS), domain F"/>
    <property type="match status" value="2"/>
</dbReference>
<evidence type="ECO:0000313" key="10">
    <source>
        <dbReference type="EMBL" id="GAA5160049.1"/>
    </source>
</evidence>
<evidence type="ECO:0000256" key="6">
    <source>
        <dbReference type="ARBA" id="ARBA00022989"/>
    </source>
</evidence>
<feature type="domain" description="Type II secretion system protein GspF" evidence="9">
    <location>
        <begin position="268"/>
        <end position="386"/>
    </location>
</feature>
<evidence type="ECO:0000256" key="8">
    <source>
        <dbReference type="SAM" id="Phobius"/>
    </source>
</evidence>
<proteinExistence type="inferred from homology"/>
<evidence type="ECO:0000256" key="7">
    <source>
        <dbReference type="ARBA" id="ARBA00023136"/>
    </source>
</evidence>
<keyword evidence="3" id="KW-1003">Cell membrane</keyword>
<keyword evidence="4" id="KW-0997">Cell inner membrane</keyword>
<feature type="transmembrane region" description="Helical" evidence="8">
    <location>
        <begin position="158"/>
        <end position="184"/>
    </location>
</feature>
<feature type="transmembrane region" description="Helical" evidence="8">
    <location>
        <begin position="204"/>
        <end position="231"/>
    </location>
</feature>
<evidence type="ECO:0000259" key="9">
    <source>
        <dbReference type="Pfam" id="PF00482"/>
    </source>
</evidence>
<name>A0ABP9QDF3_9RHOO</name>
<comment type="subcellular location">
    <subcellularLocation>
        <location evidence="1">Cell inner membrane</location>
        <topology evidence="1">Multi-pass membrane protein</topology>
    </subcellularLocation>
</comment>
<comment type="caution">
    <text evidence="10">The sequence shown here is derived from an EMBL/GenBank/DDBJ whole genome shotgun (WGS) entry which is preliminary data.</text>
</comment>
<gene>
    <name evidence="10" type="primary">hofC</name>
    <name evidence="10" type="ORF">GCM10025770_07270</name>
</gene>
<reference evidence="11" key="1">
    <citation type="journal article" date="2019" name="Int. J. Syst. Evol. Microbiol.">
        <title>The Global Catalogue of Microorganisms (GCM) 10K type strain sequencing project: providing services to taxonomists for standard genome sequencing and annotation.</title>
        <authorList>
            <consortium name="The Broad Institute Genomics Platform"/>
            <consortium name="The Broad Institute Genome Sequencing Center for Infectious Disease"/>
            <person name="Wu L."/>
            <person name="Ma J."/>
        </authorList>
    </citation>
    <scope>NUCLEOTIDE SEQUENCE [LARGE SCALE GENOMIC DNA]</scope>
    <source>
        <strain evidence="11">JCM 18715</strain>
    </source>
</reference>
<dbReference type="InterPro" id="IPR003004">
    <property type="entry name" value="GspF/PilC"/>
</dbReference>
<evidence type="ECO:0000256" key="1">
    <source>
        <dbReference type="ARBA" id="ARBA00004429"/>
    </source>
</evidence>
<dbReference type="InterPro" id="IPR042094">
    <property type="entry name" value="T2SS_GspF_sf"/>
</dbReference>
<feature type="domain" description="Type II secretion system protein GspF" evidence="9">
    <location>
        <begin position="62"/>
        <end position="185"/>
    </location>
</feature>
<accession>A0ABP9QDF3</accession>
<dbReference type="InterPro" id="IPR018076">
    <property type="entry name" value="T2SS_GspF_dom"/>
</dbReference>
<dbReference type="PANTHER" id="PTHR30012">
    <property type="entry name" value="GENERAL SECRETION PATHWAY PROTEIN"/>
    <property type="match status" value="1"/>
</dbReference>